<dbReference type="SUPFAM" id="SSF102198">
    <property type="entry name" value="Putative cyclase"/>
    <property type="match status" value="1"/>
</dbReference>
<protein>
    <submittedName>
        <fullName evidence="1">Putative cyclase</fullName>
    </submittedName>
</protein>
<dbReference type="PANTHER" id="PTHR34861:SF10">
    <property type="entry name" value="CYCLASE"/>
    <property type="match status" value="1"/>
</dbReference>
<dbReference type="Pfam" id="PF04199">
    <property type="entry name" value="Cyclase"/>
    <property type="match status" value="1"/>
</dbReference>
<evidence type="ECO:0000313" key="1">
    <source>
        <dbReference type="EMBL" id="CUR58812.1"/>
    </source>
</evidence>
<gene>
    <name evidence="1" type="ORF">NOCA2540057</name>
</gene>
<dbReference type="GO" id="GO:0019441">
    <property type="term" value="P:L-tryptophan catabolic process to kynurenine"/>
    <property type="evidence" value="ECO:0007669"/>
    <property type="project" value="InterPro"/>
</dbReference>
<sequence>MPELTPLVEQLVQQLGSARSIELEHGRYVGAPIYPAHWPGFVYTLHRHHEVVAGGKRTSASGTITMQEHSGTHIDALCHQAVEMEMFGGVAVTPEVQTPRGFTQLGAETIAPIFRRGVLLDVAAVHGVAVLPDGYLVTEADLVQAADRAGVRLQEGDCVLVRTGNGSRYHDPDPQVYLAGPGVGPDAARWLASHRPHLCGADNVAFDVTDHVDPELGSLPCHTVLIYEAGIYILENLDLEELSAAGASEFLLVCLPLKLQGVTGSPVRPIALVIT</sequence>
<name>A0A2P2CCX8_9ZZZZ</name>
<dbReference type="EMBL" id="CZKA01000050">
    <property type="protein sequence ID" value="CUR58812.1"/>
    <property type="molecule type" value="Genomic_DNA"/>
</dbReference>
<dbReference type="GO" id="GO:0004061">
    <property type="term" value="F:arylformamidase activity"/>
    <property type="evidence" value="ECO:0007669"/>
    <property type="project" value="InterPro"/>
</dbReference>
<dbReference type="Gene3D" id="3.50.30.50">
    <property type="entry name" value="Putative cyclase"/>
    <property type="match status" value="1"/>
</dbReference>
<dbReference type="AlphaFoldDB" id="A0A2P2CCX8"/>
<reference evidence="1" key="1">
    <citation type="submission" date="2015-08" db="EMBL/GenBank/DDBJ databases">
        <authorList>
            <person name="Babu N.S."/>
            <person name="Beckwith C.J."/>
            <person name="Beseler K.G."/>
            <person name="Brison A."/>
            <person name="Carone J.V."/>
            <person name="Caskin T.P."/>
            <person name="Diamond M."/>
            <person name="Durham M.E."/>
            <person name="Foxe J.M."/>
            <person name="Go M."/>
            <person name="Henderson B.A."/>
            <person name="Jones I.B."/>
            <person name="McGettigan J.A."/>
            <person name="Micheletti S.J."/>
            <person name="Nasrallah M.E."/>
            <person name="Ortiz D."/>
            <person name="Piller C.R."/>
            <person name="Privatt S.R."/>
            <person name="Schneider S.L."/>
            <person name="Sharp S."/>
            <person name="Smith T.C."/>
            <person name="Stanton J.D."/>
            <person name="Ullery H.E."/>
            <person name="Wilson R.J."/>
            <person name="Serrano M.G."/>
            <person name="Buck G."/>
            <person name="Lee V."/>
            <person name="Wang Y."/>
            <person name="Carvalho R."/>
            <person name="Voegtly L."/>
            <person name="Shi R."/>
            <person name="Duckworth R."/>
            <person name="Johnson A."/>
            <person name="Loviza R."/>
            <person name="Walstead R."/>
            <person name="Shah Z."/>
            <person name="Kiflezghi M."/>
            <person name="Wade K."/>
            <person name="Ball S.L."/>
            <person name="Bradley K.W."/>
            <person name="Asai D.J."/>
            <person name="Bowman C.A."/>
            <person name="Russell D.A."/>
            <person name="Pope W.H."/>
            <person name="Jacobs-Sera D."/>
            <person name="Hendrix R.W."/>
            <person name="Hatfull G.F."/>
        </authorList>
    </citation>
    <scope>NUCLEOTIDE SEQUENCE</scope>
</reference>
<proteinExistence type="predicted"/>
<dbReference type="InterPro" id="IPR007325">
    <property type="entry name" value="KFase/CYL"/>
</dbReference>
<accession>A0A2P2CCX8</accession>
<organism evidence="1">
    <name type="scientific">metagenome</name>
    <dbReference type="NCBI Taxonomy" id="256318"/>
    <lineage>
        <taxon>unclassified sequences</taxon>
        <taxon>metagenomes</taxon>
    </lineage>
</organism>
<dbReference type="InterPro" id="IPR037175">
    <property type="entry name" value="KFase_sf"/>
</dbReference>
<dbReference type="PANTHER" id="PTHR34861">
    <property type="match status" value="1"/>
</dbReference>